<dbReference type="Proteomes" id="UP000000304">
    <property type="component" value="Chromosome 2L"/>
</dbReference>
<gene>
    <name evidence="2" type="primary">Dsim\GD22187</name>
    <name evidence="2" type="ORF">Dsim_GD22187</name>
</gene>
<reference evidence="2 3" key="1">
    <citation type="journal article" date="2007" name="Nature">
        <title>Evolution of genes and genomes on the Drosophila phylogeny.</title>
        <authorList>
            <consortium name="Drosophila 12 Genomes Consortium"/>
            <person name="Clark A.G."/>
            <person name="Eisen M.B."/>
            <person name="Smith D.R."/>
            <person name="Bergman C.M."/>
            <person name="Oliver B."/>
            <person name="Markow T.A."/>
            <person name="Kaufman T.C."/>
            <person name="Kellis M."/>
            <person name="Gelbart W."/>
            <person name="Iyer V.N."/>
            <person name="Pollard D.A."/>
            <person name="Sackton T.B."/>
            <person name="Larracuente A.M."/>
            <person name="Singh N.D."/>
            <person name="Abad J.P."/>
            <person name="Abt D.N."/>
            <person name="Adryan B."/>
            <person name="Aguade M."/>
            <person name="Akashi H."/>
            <person name="Anderson W.W."/>
            <person name="Aquadro C.F."/>
            <person name="Ardell D.H."/>
            <person name="Arguello R."/>
            <person name="Artieri C.G."/>
            <person name="Barbash D.A."/>
            <person name="Barker D."/>
            <person name="Barsanti P."/>
            <person name="Batterham P."/>
            <person name="Batzoglou S."/>
            <person name="Begun D."/>
            <person name="Bhutkar A."/>
            <person name="Blanco E."/>
            <person name="Bosak S.A."/>
            <person name="Bradley R.K."/>
            <person name="Brand A.D."/>
            <person name="Brent M.R."/>
            <person name="Brooks A.N."/>
            <person name="Brown R.H."/>
            <person name="Butlin R.K."/>
            <person name="Caggese C."/>
            <person name="Calvi B.R."/>
            <person name="Bernardo de Carvalho A."/>
            <person name="Caspi A."/>
            <person name="Castrezana S."/>
            <person name="Celniker S.E."/>
            <person name="Chang J.L."/>
            <person name="Chapple C."/>
            <person name="Chatterji S."/>
            <person name="Chinwalla A."/>
            <person name="Civetta A."/>
            <person name="Clifton S.W."/>
            <person name="Comeron J.M."/>
            <person name="Costello J.C."/>
            <person name="Coyne J.A."/>
            <person name="Daub J."/>
            <person name="David R.G."/>
            <person name="Delcher A.L."/>
            <person name="Delehaunty K."/>
            <person name="Do C.B."/>
            <person name="Ebling H."/>
            <person name="Edwards K."/>
            <person name="Eickbush T."/>
            <person name="Evans J.D."/>
            <person name="Filipski A."/>
            <person name="Findeiss S."/>
            <person name="Freyhult E."/>
            <person name="Fulton L."/>
            <person name="Fulton R."/>
            <person name="Garcia A.C."/>
            <person name="Gardiner A."/>
            <person name="Garfield D.A."/>
            <person name="Garvin B.E."/>
            <person name="Gibson G."/>
            <person name="Gilbert D."/>
            <person name="Gnerre S."/>
            <person name="Godfrey J."/>
            <person name="Good R."/>
            <person name="Gotea V."/>
            <person name="Gravely B."/>
            <person name="Greenberg A.J."/>
            <person name="Griffiths-Jones S."/>
            <person name="Gross S."/>
            <person name="Guigo R."/>
            <person name="Gustafson E.A."/>
            <person name="Haerty W."/>
            <person name="Hahn M.W."/>
            <person name="Halligan D.L."/>
            <person name="Halpern A.L."/>
            <person name="Halter G.M."/>
            <person name="Han M.V."/>
            <person name="Heger A."/>
            <person name="Hillier L."/>
            <person name="Hinrichs A.S."/>
            <person name="Holmes I."/>
            <person name="Hoskins R.A."/>
            <person name="Hubisz M.J."/>
            <person name="Hultmark D."/>
            <person name="Huntley M.A."/>
            <person name="Jaffe D.B."/>
            <person name="Jagadeeshan S."/>
            <person name="Jeck W.R."/>
            <person name="Johnson J."/>
            <person name="Jones C.D."/>
            <person name="Jordan W.C."/>
            <person name="Karpen G.H."/>
            <person name="Kataoka E."/>
            <person name="Keightley P.D."/>
            <person name="Kheradpour P."/>
            <person name="Kirkness E.F."/>
            <person name="Koerich L.B."/>
            <person name="Kristiansen K."/>
            <person name="Kudrna D."/>
            <person name="Kulathinal R.J."/>
            <person name="Kumar S."/>
            <person name="Kwok R."/>
            <person name="Lander E."/>
            <person name="Langley C.H."/>
            <person name="Lapoint R."/>
            <person name="Lazzaro B.P."/>
            <person name="Lee S.J."/>
            <person name="Levesque L."/>
            <person name="Li R."/>
            <person name="Lin C.F."/>
            <person name="Lin M.F."/>
            <person name="Lindblad-Toh K."/>
            <person name="Llopart A."/>
            <person name="Long M."/>
            <person name="Low L."/>
            <person name="Lozovsky E."/>
            <person name="Lu J."/>
            <person name="Luo M."/>
            <person name="Machado C.A."/>
            <person name="Makalowski W."/>
            <person name="Marzo M."/>
            <person name="Matsuda M."/>
            <person name="Matzkin L."/>
            <person name="McAllister B."/>
            <person name="McBride C.S."/>
            <person name="McKernan B."/>
            <person name="McKernan K."/>
            <person name="Mendez-Lago M."/>
            <person name="Minx P."/>
            <person name="Mollenhauer M.U."/>
            <person name="Montooth K."/>
            <person name="Mount S.M."/>
            <person name="Mu X."/>
            <person name="Myers E."/>
            <person name="Negre B."/>
            <person name="Newfeld S."/>
            <person name="Nielsen R."/>
            <person name="Noor M.A."/>
            <person name="O'Grady P."/>
            <person name="Pachter L."/>
            <person name="Papaceit M."/>
            <person name="Parisi M.J."/>
            <person name="Parisi M."/>
            <person name="Parts L."/>
            <person name="Pedersen J.S."/>
            <person name="Pesole G."/>
            <person name="Phillippy A.M."/>
            <person name="Ponting C.P."/>
            <person name="Pop M."/>
            <person name="Porcelli D."/>
            <person name="Powell J.R."/>
            <person name="Prohaska S."/>
            <person name="Pruitt K."/>
            <person name="Puig M."/>
            <person name="Quesneville H."/>
            <person name="Ram K.R."/>
            <person name="Rand D."/>
            <person name="Rasmussen M.D."/>
            <person name="Reed L.K."/>
            <person name="Reenan R."/>
            <person name="Reily A."/>
            <person name="Remington K.A."/>
            <person name="Rieger T.T."/>
            <person name="Ritchie M.G."/>
            <person name="Robin C."/>
            <person name="Rogers Y.H."/>
            <person name="Rohde C."/>
            <person name="Rozas J."/>
            <person name="Rubenfield M.J."/>
            <person name="Ruiz A."/>
            <person name="Russo S."/>
            <person name="Salzberg S.L."/>
            <person name="Sanchez-Gracia A."/>
            <person name="Saranga D.J."/>
            <person name="Sato H."/>
            <person name="Schaeffer S.W."/>
            <person name="Schatz M.C."/>
            <person name="Schlenke T."/>
            <person name="Schwartz R."/>
            <person name="Segarra C."/>
            <person name="Singh R.S."/>
            <person name="Sirot L."/>
            <person name="Sirota M."/>
            <person name="Sisneros N.B."/>
            <person name="Smith C.D."/>
            <person name="Smith T.F."/>
            <person name="Spieth J."/>
            <person name="Stage D.E."/>
            <person name="Stark A."/>
            <person name="Stephan W."/>
            <person name="Strausberg R.L."/>
            <person name="Strempel S."/>
            <person name="Sturgill D."/>
            <person name="Sutton G."/>
            <person name="Sutton G.G."/>
            <person name="Tao W."/>
            <person name="Teichmann S."/>
            <person name="Tobari Y.N."/>
            <person name="Tomimura Y."/>
            <person name="Tsolas J.M."/>
            <person name="Valente V.L."/>
            <person name="Venter E."/>
            <person name="Venter J.C."/>
            <person name="Vicario S."/>
            <person name="Vieira F.G."/>
            <person name="Vilella A.J."/>
            <person name="Villasante A."/>
            <person name="Walenz B."/>
            <person name="Wang J."/>
            <person name="Wasserman M."/>
            <person name="Watts T."/>
            <person name="Wilson D."/>
            <person name="Wilson R.K."/>
            <person name="Wing R.A."/>
            <person name="Wolfner M.F."/>
            <person name="Wong A."/>
            <person name="Wong G.K."/>
            <person name="Wu C.I."/>
            <person name="Wu G."/>
            <person name="Yamamoto D."/>
            <person name="Yang H.P."/>
            <person name="Yang S.P."/>
            <person name="Yorke J.A."/>
            <person name="Yoshida K."/>
            <person name="Zdobnov E."/>
            <person name="Zhang P."/>
            <person name="Zhang Y."/>
            <person name="Zimin A.V."/>
            <person name="Baldwin J."/>
            <person name="Abdouelleil A."/>
            <person name="Abdulkadir J."/>
            <person name="Abebe A."/>
            <person name="Abera B."/>
            <person name="Abreu J."/>
            <person name="Acer S.C."/>
            <person name="Aftuck L."/>
            <person name="Alexander A."/>
            <person name="An P."/>
            <person name="Anderson E."/>
            <person name="Anderson S."/>
            <person name="Arachi H."/>
            <person name="Azer M."/>
            <person name="Bachantsang P."/>
            <person name="Barry A."/>
            <person name="Bayul T."/>
            <person name="Berlin A."/>
            <person name="Bessette D."/>
            <person name="Bloom T."/>
            <person name="Blye J."/>
            <person name="Boguslavskiy L."/>
            <person name="Bonnet C."/>
            <person name="Boukhgalter B."/>
            <person name="Bourzgui I."/>
            <person name="Brown A."/>
            <person name="Cahill P."/>
            <person name="Channer S."/>
            <person name="Cheshatsang Y."/>
            <person name="Chuda L."/>
            <person name="Citroen M."/>
            <person name="Collymore A."/>
            <person name="Cooke P."/>
            <person name="Costello M."/>
            <person name="D'Aco K."/>
            <person name="Daza R."/>
            <person name="De Haan G."/>
            <person name="DeGray S."/>
            <person name="DeMaso C."/>
            <person name="Dhargay N."/>
            <person name="Dooley K."/>
            <person name="Dooley E."/>
            <person name="Doricent M."/>
            <person name="Dorje P."/>
            <person name="Dorjee K."/>
            <person name="Dupes A."/>
            <person name="Elong R."/>
            <person name="Falk J."/>
            <person name="Farina A."/>
            <person name="Faro S."/>
            <person name="Ferguson D."/>
            <person name="Fisher S."/>
            <person name="Foley C.D."/>
            <person name="Franke A."/>
            <person name="Friedrich D."/>
            <person name="Gadbois L."/>
            <person name="Gearin G."/>
            <person name="Gearin C.R."/>
            <person name="Giannoukos G."/>
            <person name="Goode T."/>
            <person name="Graham J."/>
            <person name="Grandbois E."/>
            <person name="Grewal S."/>
            <person name="Gyaltsen K."/>
            <person name="Hafez N."/>
            <person name="Hagos B."/>
            <person name="Hall J."/>
            <person name="Henson C."/>
            <person name="Hollinger A."/>
            <person name="Honan T."/>
            <person name="Huard M.D."/>
            <person name="Hughes L."/>
            <person name="Hurhula B."/>
            <person name="Husby M.E."/>
            <person name="Kamat A."/>
            <person name="Kanga B."/>
            <person name="Kashin S."/>
            <person name="Khazanovich D."/>
            <person name="Kisner P."/>
            <person name="Lance K."/>
            <person name="Lara M."/>
            <person name="Lee W."/>
            <person name="Lennon N."/>
            <person name="Letendre F."/>
            <person name="LeVine R."/>
            <person name="Lipovsky A."/>
            <person name="Liu X."/>
            <person name="Liu J."/>
            <person name="Liu S."/>
            <person name="Lokyitsang T."/>
            <person name="Lokyitsang Y."/>
            <person name="Lubonja R."/>
            <person name="Lui A."/>
            <person name="MacDonald P."/>
            <person name="Magnisalis V."/>
            <person name="Maru K."/>
            <person name="Matthews C."/>
            <person name="McCusker W."/>
            <person name="McDonough S."/>
            <person name="Mehta T."/>
            <person name="Meldrim J."/>
            <person name="Meneus L."/>
            <person name="Mihai O."/>
            <person name="Mihalev A."/>
            <person name="Mihova T."/>
            <person name="Mittelman R."/>
            <person name="Mlenga V."/>
            <person name="Montmayeur A."/>
            <person name="Mulrain L."/>
            <person name="Navidi A."/>
            <person name="Naylor J."/>
            <person name="Negash T."/>
            <person name="Nguyen T."/>
            <person name="Nguyen N."/>
            <person name="Nicol R."/>
            <person name="Norbu C."/>
            <person name="Norbu N."/>
            <person name="Novod N."/>
            <person name="O'Neill B."/>
            <person name="Osman S."/>
            <person name="Markiewicz E."/>
            <person name="Oyono O.L."/>
            <person name="Patti C."/>
            <person name="Phunkhang P."/>
            <person name="Pierre F."/>
            <person name="Priest M."/>
            <person name="Raghuraman S."/>
            <person name="Rege F."/>
            <person name="Reyes R."/>
            <person name="Rise C."/>
            <person name="Rogov P."/>
            <person name="Ross K."/>
            <person name="Ryan E."/>
            <person name="Settipalli S."/>
            <person name="Shea T."/>
            <person name="Sherpa N."/>
            <person name="Shi L."/>
            <person name="Shih D."/>
            <person name="Sparrow T."/>
            <person name="Spaulding J."/>
            <person name="Stalker J."/>
            <person name="Stange-Thomann N."/>
            <person name="Stavropoulos S."/>
            <person name="Stone C."/>
            <person name="Strader C."/>
            <person name="Tesfaye S."/>
            <person name="Thomson T."/>
            <person name="Thoulutsang Y."/>
            <person name="Thoulutsang D."/>
            <person name="Topham K."/>
            <person name="Topping I."/>
            <person name="Tsamla T."/>
            <person name="Vassiliev H."/>
            <person name="Vo A."/>
            <person name="Wangchuk T."/>
            <person name="Wangdi T."/>
            <person name="Weiand M."/>
            <person name="Wilkinson J."/>
            <person name="Wilson A."/>
            <person name="Yadav S."/>
            <person name="Young G."/>
            <person name="Yu Q."/>
            <person name="Zembek L."/>
            <person name="Zhong D."/>
            <person name="Zimmer A."/>
            <person name="Zwirko Z."/>
            <person name="Jaffe D.B."/>
            <person name="Alvarez P."/>
            <person name="Brockman W."/>
            <person name="Butler J."/>
            <person name="Chin C."/>
            <person name="Gnerre S."/>
            <person name="Grabherr M."/>
            <person name="Kleber M."/>
            <person name="Mauceli E."/>
            <person name="MacCallum I."/>
        </authorList>
    </citation>
    <scope>NUCLEOTIDE SEQUENCE [LARGE SCALE GENOMIC DNA]</scope>
    <source>
        <strain evidence="3">white501</strain>
    </source>
</reference>
<dbReference type="HOGENOM" id="CLU_2006289_0_0_1"/>
<evidence type="ECO:0000313" key="3">
    <source>
        <dbReference type="Proteomes" id="UP000000304"/>
    </source>
</evidence>
<evidence type="ECO:0000313" key="2">
    <source>
        <dbReference type="EMBL" id="EDX04676.1"/>
    </source>
</evidence>
<evidence type="ECO:0000256" key="1">
    <source>
        <dbReference type="SAM" id="MobiDB-lite"/>
    </source>
</evidence>
<name>B4QAC1_DROSI</name>
<sequence>MCSTPVMFGQVITGVTLNLKRIIFGCQEEQINKVLSILSNCPTDQRHQTPTCPARDPRGSADAVIHRPLNSGASVLATQKPPTAPLRIGSPEPMRTPPRHTKHGGYKSRTTDNTNTVCHGLRAR</sequence>
<feature type="compositionally biased region" description="Polar residues" evidence="1">
    <location>
        <begin position="71"/>
        <end position="81"/>
    </location>
</feature>
<protein>
    <submittedName>
        <fullName evidence="2">GD22187</fullName>
    </submittedName>
</protein>
<accession>B4QAC1</accession>
<dbReference type="EMBL" id="CM000361">
    <property type="protein sequence ID" value="EDX04676.1"/>
    <property type="molecule type" value="Genomic_DNA"/>
</dbReference>
<proteinExistence type="predicted"/>
<keyword evidence="3" id="KW-1185">Reference proteome</keyword>
<organism evidence="2 3">
    <name type="scientific">Drosophila simulans</name>
    <name type="common">Fruit fly</name>
    <dbReference type="NCBI Taxonomy" id="7240"/>
    <lineage>
        <taxon>Eukaryota</taxon>
        <taxon>Metazoa</taxon>
        <taxon>Ecdysozoa</taxon>
        <taxon>Arthropoda</taxon>
        <taxon>Hexapoda</taxon>
        <taxon>Insecta</taxon>
        <taxon>Pterygota</taxon>
        <taxon>Neoptera</taxon>
        <taxon>Endopterygota</taxon>
        <taxon>Diptera</taxon>
        <taxon>Brachycera</taxon>
        <taxon>Muscomorpha</taxon>
        <taxon>Ephydroidea</taxon>
        <taxon>Drosophilidae</taxon>
        <taxon>Drosophila</taxon>
        <taxon>Sophophora</taxon>
    </lineage>
</organism>
<feature type="compositionally biased region" description="Polar residues" evidence="1">
    <location>
        <begin position="42"/>
        <end position="51"/>
    </location>
</feature>
<feature type="compositionally biased region" description="Basic residues" evidence="1">
    <location>
        <begin position="97"/>
        <end position="106"/>
    </location>
</feature>
<dbReference type="AlphaFoldDB" id="B4QAC1"/>
<feature type="region of interest" description="Disordered" evidence="1">
    <location>
        <begin position="42"/>
        <end position="124"/>
    </location>
</feature>